<gene>
    <name evidence="1" type="ORF">CCAP1982_LOCUS4159</name>
</gene>
<proteinExistence type="predicted"/>
<dbReference type="AlphaFoldDB" id="A0A811U855"/>
<dbReference type="EMBL" id="CAJHJT010000001">
    <property type="protein sequence ID" value="CAD6995442.1"/>
    <property type="molecule type" value="Genomic_DNA"/>
</dbReference>
<dbReference type="OrthoDB" id="6597267at2759"/>
<comment type="caution">
    <text evidence="1">The sequence shown here is derived from an EMBL/GenBank/DDBJ whole genome shotgun (WGS) entry which is preliminary data.</text>
</comment>
<protein>
    <submittedName>
        <fullName evidence="1">(Mediterranean fruit fly) hypothetical protein</fullName>
    </submittedName>
</protein>
<dbReference type="Proteomes" id="UP000606786">
    <property type="component" value="Unassembled WGS sequence"/>
</dbReference>
<organism evidence="1 2">
    <name type="scientific">Ceratitis capitata</name>
    <name type="common">Mediterranean fruit fly</name>
    <name type="synonym">Tephritis capitata</name>
    <dbReference type="NCBI Taxonomy" id="7213"/>
    <lineage>
        <taxon>Eukaryota</taxon>
        <taxon>Metazoa</taxon>
        <taxon>Ecdysozoa</taxon>
        <taxon>Arthropoda</taxon>
        <taxon>Hexapoda</taxon>
        <taxon>Insecta</taxon>
        <taxon>Pterygota</taxon>
        <taxon>Neoptera</taxon>
        <taxon>Endopterygota</taxon>
        <taxon>Diptera</taxon>
        <taxon>Brachycera</taxon>
        <taxon>Muscomorpha</taxon>
        <taxon>Tephritoidea</taxon>
        <taxon>Tephritidae</taxon>
        <taxon>Ceratitis</taxon>
        <taxon>Ceratitis</taxon>
    </lineage>
</organism>
<name>A0A811U855_CERCA</name>
<evidence type="ECO:0000313" key="2">
    <source>
        <dbReference type="Proteomes" id="UP000606786"/>
    </source>
</evidence>
<reference evidence="1" key="1">
    <citation type="submission" date="2020-11" db="EMBL/GenBank/DDBJ databases">
        <authorList>
            <person name="Whitehead M."/>
        </authorList>
    </citation>
    <scope>NUCLEOTIDE SEQUENCE</scope>
    <source>
        <strain evidence="1">EGII</strain>
    </source>
</reference>
<keyword evidence="2" id="KW-1185">Reference proteome</keyword>
<evidence type="ECO:0000313" key="1">
    <source>
        <dbReference type="EMBL" id="CAD6995442.1"/>
    </source>
</evidence>
<accession>A0A811U855</accession>
<sequence>MSKRLRNGPYVTKQRRFLEDFETFFHVSDSDSDTMNVTGYASYQKPHNLTHSHRLFSVVNTSNSDHLLL</sequence>